<dbReference type="Gene3D" id="3.30.390.30">
    <property type="match status" value="1"/>
</dbReference>
<dbReference type="SUPFAM" id="SSF55424">
    <property type="entry name" value="FAD/NAD-linked reductases, dimerisation (C-terminal) domain"/>
    <property type="match status" value="1"/>
</dbReference>
<dbReference type="PRINTS" id="PR00368">
    <property type="entry name" value="FADPNR"/>
</dbReference>
<dbReference type="InterPro" id="IPR001100">
    <property type="entry name" value="Pyr_nuc-diS_OxRdtase"/>
</dbReference>
<dbReference type="PANTHER" id="PTHR43014:SF2">
    <property type="entry name" value="MERCURIC REDUCTASE"/>
    <property type="match status" value="1"/>
</dbReference>
<keyword evidence="4" id="KW-0274">FAD</keyword>
<accession>A0ABW0F8M0</accession>
<protein>
    <submittedName>
        <fullName evidence="7">FAD-dependent oxidoreductase</fullName>
    </submittedName>
</protein>
<dbReference type="PIRSF" id="PIRSF000350">
    <property type="entry name" value="Mercury_reductase_MerA"/>
    <property type="match status" value="1"/>
</dbReference>
<organism evidence="7 8">
    <name type="scientific">Bosea minatitlanensis</name>
    <dbReference type="NCBI Taxonomy" id="128782"/>
    <lineage>
        <taxon>Bacteria</taxon>
        <taxon>Pseudomonadati</taxon>
        <taxon>Pseudomonadota</taxon>
        <taxon>Alphaproteobacteria</taxon>
        <taxon>Hyphomicrobiales</taxon>
        <taxon>Boseaceae</taxon>
        <taxon>Bosea</taxon>
    </lineage>
</organism>
<dbReference type="Pfam" id="PF07992">
    <property type="entry name" value="Pyr_redox_2"/>
    <property type="match status" value="1"/>
</dbReference>
<dbReference type="EMBL" id="JBHSLI010000007">
    <property type="protein sequence ID" value="MFC5294946.1"/>
    <property type="molecule type" value="Genomic_DNA"/>
</dbReference>
<feature type="domain" description="FAD/NAD(P)-binding" evidence="6">
    <location>
        <begin position="17"/>
        <end position="319"/>
    </location>
</feature>
<comment type="similarity">
    <text evidence="2">Belongs to the class-I pyridine nucleotide-disulfide oxidoreductase family.</text>
</comment>
<dbReference type="Proteomes" id="UP001595976">
    <property type="component" value="Unassembled WGS sequence"/>
</dbReference>
<dbReference type="Pfam" id="PF02852">
    <property type="entry name" value="Pyr_redox_dim"/>
    <property type="match status" value="1"/>
</dbReference>
<sequence length="484" mass="49517">MSEATAKAAKPAALTPDLCVIGAGDRGIALAAAAAAFGAPVVLVEREAAGGRQGALAAKALVAAAARVQEAREAGRLGFQLDAPRVNEARIQDHIQRALAVSAANQRPERLAALGIRLLRGEARFIGRGSLAVGDVVVKARRFAIATGSRPEIPALPGLAALDPALVLSEDDLPGLTRLPERLCVLGGNGAAVALAQAFARLGSAVALVCPAGILPEHDAEAALILRQRLLREGVALHEDSAIVQAEGRRGGLSLTVSGPDGDGTLPVSRLLVAGPRKPDIDALDLDLAGIRADSGGVIVDRSLRTANRRIFALGSCAGGAAAGSGSAAGDDHVGIVLRSVLFRRNGAVAPALSPRVAWCRPEVASLGDTGREARPGRVRVLRWPFAEVPAAAAAGRTEGHIKLVTDRKGRLRGVTIVGDGAAELIAPWCLALKAGLAVTEMAEVPLPALALGDASRRAALGFHAGATTSPGLRRLIGFLRRFG</sequence>
<evidence type="ECO:0000259" key="5">
    <source>
        <dbReference type="Pfam" id="PF02852"/>
    </source>
</evidence>
<evidence type="ECO:0000313" key="8">
    <source>
        <dbReference type="Proteomes" id="UP001595976"/>
    </source>
</evidence>
<evidence type="ECO:0000256" key="2">
    <source>
        <dbReference type="ARBA" id="ARBA00007532"/>
    </source>
</evidence>
<dbReference type="Gene3D" id="3.50.50.60">
    <property type="entry name" value="FAD/NAD(P)-binding domain"/>
    <property type="match status" value="2"/>
</dbReference>
<dbReference type="InterPro" id="IPR023753">
    <property type="entry name" value="FAD/NAD-binding_dom"/>
</dbReference>
<evidence type="ECO:0000256" key="3">
    <source>
        <dbReference type="ARBA" id="ARBA00022630"/>
    </source>
</evidence>
<evidence type="ECO:0000256" key="4">
    <source>
        <dbReference type="ARBA" id="ARBA00022827"/>
    </source>
</evidence>
<dbReference type="PANTHER" id="PTHR43014">
    <property type="entry name" value="MERCURIC REDUCTASE"/>
    <property type="match status" value="1"/>
</dbReference>
<dbReference type="InterPro" id="IPR016156">
    <property type="entry name" value="FAD/NAD-linked_Rdtase_dimer_sf"/>
</dbReference>
<dbReference type="InterPro" id="IPR036188">
    <property type="entry name" value="FAD/NAD-bd_sf"/>
</dbReference>
<dbReference type="PRINTS" id="PR00411">
    <property type="entry name" value="PNDRDTASEI"/>
</dbReference>
<reference evidence="8" key="1">
    <citation type="journal article" date="2019" name="Int. J. Syst. Evol. Microbiol.">
        <title>The Global Catalogue of Microorganisms (GCM) 10K type strain sequencing project: providing services to taxonomists for standard genome sequencing and annotation.</title>
        <authorList>
            <consortium name="The Broad Institute Genomics Platform"/>
            <consortium name="The Broad Institute Genome Sequencing Center for Infectious Disease"/>
            <person name="Wu L."/>
            <person name="Ma J."/>
        </authorList>
    </citation>
    <scope>NUCLEOTIDE SEQUENCE [LARGE SCALE GENOMIC DNA]</scope>
    <source>
        <strain evidence="8">CGMCC 1.15643</strain>
    </source>
</reference>
<name>A0ABW0F8M0_9HYPH</name>
<keyword evidence="3" id="KW-0285">Flavoprotein</keyword>
<evidence type="ECO:0000313" key="7">
    <source>
        <dbReference type="EMBL" id="MFC5294946.1"/>
    </source>
</evidence>
<feature type="domain" description="Pyridine nucleotide-disulphide oxidoreductase dimerisation" evidence="5">
    <location>
        <begin position="355"/>
        <end position="449"/>
    </location>
</feature>
<dbReference type="SUPFAM" id="SSF51905">
    <property type="entry name" value="FAD/NAD(P)-binding domain"/>
    <property type="match status" value="1"/>
</dbReference>
<comment type="cofactor">
    <cofactor evidence="1">
        <name>FAD</name>
        <dbReference type="ChEBI" id="CHEBI:57692"/>
    </cofactor>
</comment>
<gene>
    <name evidence="7" type="ORF">ACFPK2_18295</name>
</gene>
<evidence type="ECO:0000259" key="6">
    <source>
        <dbReference type="Pfam" id="PF07992"/>
    </source>
</evidence>
<dbReference type="RefSeq" id="WP_377785479.1">
    <property type="nucleotide sequence ID" value="NZ_JBHSLI010000007.1"/>
</dbReference>
<dbReference type="InterPro" id="IPR004099">
    <property type="entry name" value="Pyr_nucl-diS_OxRdtase_dimer"/>
</dbReference>
<evidence type="ECO:0000256" key="1">
    <source>
        <dbReference type="ARBA" id="ARBA00001974"/>
    </source>
</evidence>
<comment type="caution">
    <text evidence="7">The sequence shown here is derived from an EMBL/GenBank/DDBJ whole genome shotgun (WGS) entry which is preliminary data.</text>
</comment>
<proteinExistence type="inferred from homology"/>
<keyword evidence="8" id="KW-1185">Reference proteome</keyword>